<feature type="transmembrane region" description="Helical" evidence="7">
    <location>
        <begin position="282"/>
        <end position="305"/>
    </location>
</feature>
<comment type="similarity">
    <text evidence="2">Belongs to the bacterial sugar transferase family.</text>
</comment>
<evidence type="ECO:0000256" key="1">
    <source>
        <dbReference type="ARBA" id="ARBA00004141"/>
    </source>
</evidence>
<evidence type="ECO:0000256" key="2">
    <source>
        <dbReference type="ARBA" id="ARBA00006464"/>
    </source>
</evidence>
<reference evidence="9 10" key="1">
    <citation type="journal article" date="2023" name="Int. J. Syst. Evol. Microbiol.">
        <title>Winogradskyella bathintestinalis sp. nov., isolated from the intestine of the deep-sea loosejaw dragonfish, Malacosteus niger.</title>
        <authorList>
            <person name="Uniacke-Lowe S."/>
            <person name="Johnson C.N."/>
            <person name="Stanton C."/>
            <person name="Hill C."/>
            <person name="Ross P."/>
        </authorList>
    </citation>
    <scope>NUCLEOTIDE SEQUENCE [LARGE SCALE GENOMIC DNA]</scope>
    <source>
        <strain evidence="9 10">APC 3343</strain>
    </source>
</reference>
<comment type="caution">
    <text evidence="9">The sequence shown here is derived from an EMBL/GenBank/DDBJ whole genome shotgun (WGS) entry which is preliminary data.</text>
</comment>
<dbReference type="Gene3D" id="3.40.50.720">
    <property type="entry name" value="NAD(P)-binding Rossmann-like Domain"/>
    <property type="match status" value="1"/>
</dbReference>
<dbReference type="RefSeq" id="WP_290206099.1">
    <property type="nucleotide sequence ID" value="NZ_JASDDK010000002.1"/>
</dbReference>
<evidence type="ECO:0000313" key="10">
    <source>
        <dbReference type="Proteomes" id="UP001231197"/>
    </source>
</evidence>
<evidence type="ECO:0000256" key="6">
    <source>
        <dbReference type="ARBA" id="ARBA00023136"/>
    </source>
</evidence>
<evidence type="ECO:0000313" key="9">
    <source>
        <dbReference type="EMBL" id="MDN3492405.1"/>
    </source>
</evidence>
<evidence type="ECO:0000256" key="4">
    <source>
        <dbReference type="ARBA" id="ARBA00022692"/>
    </source>
</evidence>
<keyword evidence="4 7" id="KW-0812">Transmembrane</keyword>
<sequence length="464" mass="53953">MFKNKGIHFEVSERKILLRILDLVIVFLGVYALSLCFDFEYLKVSADNSIAIVLLGVYISVFGTIFELYDLQKASRLDTTFKNIVITISTVVLFYLLTPVLSPFLPDERLQIVYFYFTLIISILLWRLIYINLIESPRFYKRVLLVGEVSKIEGLIKALDTTDPNYKIVGFINSEIPSSESVRFKGVKEFESKNILQIIDKEGVSEILIASFNPEAITDDVYHHLMLLLERGFKLRDYTQVYEELLQKVPIQFIGKDFYKYFPFSRSNENQLYIFFHRTFDILFSIIGLLLGALLLPFILVGNVIGNKGPLFYFQERVGKNSEKFNIIKLRTMVINAEEHGVTWAKKNDTRITAFGKFLRRSRLDEIPQFYNVLKGDMSIIGPRPERPFFVDELSRVIPFYQTRHIIKPGLTGWAQVSTRYGSSVDDSLTKLQYDLYYIKHRSVFLDFSIIIKTLSTILYYRGQ</sequence>
<feature type="transmembrane region" description="Helical" evidence="7">
    <location>
        <begin position="81"/>
        <end position="101"/>
    </location>
</feature>
<evidence type="ECO:0000259" key="8">
    <source>
        <dbReference type="Pfam" id="PF02397"/>
    </source>
</evidence>
<feature type="transmembrane region" description="Helical" evidence="7">
    <location>
        <begin position="48"/>
        <end position="69"/>
    </location>
</feature>
<evidence type="ECO:0000256" key="7">
    <source>
        <dbReference type="SAM" id="Phobius"/>
    </source>
</evidence>
<keyword evidence="3" id="KW-0808">Transferase</keyword>
<dbReference type="InterPro" id="IPR003362">
    <property type="entry name" value="Bact_transf"/>
</dbReference>
<dbReference type="InterPro" id="IPR017475">
    <property type="entry name" value="EPS_sugar_tfrase"/>
</dbReference>
<evidence type="ECO:0000256" key="5">
    <source>
        <dbReference type="ARBA" id="ARBA00022989"/>
    </source>
</evidence>
<proteinExistence type="inferred from homology"/>
<comment type="subcellular location">
    <subcellularLocation>
        <location evidence="1">Membrane</location>
        <topology evidence="1">Multi-pass membrane protein</topology>
    </subcellularLocation>
</comment>
<organism evidence="9 10">
    <name type="scientific">Winogradskyella bathintestinalis</name>
    <dbReference type="NCBI Taxonomy" id="3035208"/>
    <lineage>
        <taxon>Bacteria</taxon>
        <taxon>Pseudomonadati</taxon>
        <taxon>Bacteroidota</taxon>
        <taxon>Flavobacteriia</taxon>
        <taxon>Flavobacteriales</taxon>
        <taxon>Flavobacteriaceae</taxon>
        <taxon>Winogradskyella</taxon>
    </lineage>
</organism>
<feature type="domain" description="Bacterial sugar transferase" evidence="8">
    <location>
        <begin position="278"/>
        <end position="459"/>
    </location>
</feature>
<feature type="transmembrane region" description="Helical" evidence="7">
    <location>
        <begin position="113"/>
        <end position="133"/>
    </location>
</feature>
<protein>
    <submittedName>
        <fullName evidence="9">Exopolysaccharide biosynthesis polyprenyl glycosylphosphotransferase</fullName>
    </submittedName>
</protein>
<keyword evidence="5 7" id="KW-1133">Transmembrane helix</keyword>
<dbReference type="EMBL" id="JASDDK010000002">
    <property type="protein sequence ID" value="MDN3492405.1"/>
    <property type="molecule type" value="Genomic_DNA"/>
</dbReference>
<accession>A0ABT7ZTS8</accession>
<dbReference type="Proteomes" id="UP001231197">
    <property type="component" value="Unassembled WGS sequence"/>
</dbReference>
<dbReference type="NCBIfam" id="TIGR03025">
    <property type="entry name" value="EPS_sugtrans"/>
    <property type="match status" value="1"/>
</dbReference>
<keyword evidence="10" id="KW-1185">Reference proteome</keyword>
<dbReference type="PANTHER" id="PTHR30576">
    <property type="entry name" value="COLANIC BIOSYNTHESIS UDP-GLUCOSE LIPID CARRIER TRANSFERASE"/>
    <property type="match status" value="1"/>
</dbReference>
<dbReference type="Pfam" id="PF02397">
    <property type="entry name" value="Bac_transf"/>
    <property type="match status" value="1"/>
</dbReference>
<gene>
    <name evidence="9" type="ORF">QMA06_06715</name>
</gene>
<name>A0ABT7ZTS8_9FLAO</name>
<dbReference type="PANTHER" id="PTHR30576:SF0">
    <property type="entry name" value="UNDECAPRENYL-PHOSPHATE N-ACETYLGALACTOSAMINYL 1-PHOSPHATE TRANSFERASE-RELATED"/>
    <property type="match status" value="1"/>
</dbReference>
<keyword evidence="6 7" id="KW-0472">Membrane</keyword>
<evidence type="ECO:0000256" key="3">
    <source>
        <dbReference type="ARBA" id="ARBA00022679"/>
    </source>
</evidence>
<feature type="transmembrane region" description="Helical" evidence="7">
    <location>
        <begin position="20"/>
        <end position="42"/>
    </location>
</feature>